<comment type="caution">
    <text evidence="2">The sequence shown here is derived from an EMBL/GenBank/DDBJ whole genome shotgun (WGS) entry which is preliminary data.</text>
</comment>
<organism evidence="2 3">
    <name type="scientific">Pseudonocardia eucalypti</name>
    <dbReference type="NCBI Taxonomy" id="648755"/>
    <lineage>
        <taxon>Bacteria</taxon>
        <taxon>Bacillati</taxon>
        <taxon>Actinomycetota</taxon>
        <taxon>Actinomycetes</taxon>
        <taxon>Pseudonocardiales</taxon>
        <taxon>Pseudonocardiaceae</taxon>
        <taxon>Pseudonocardia</taxon>
    </lineage>
</organism>
<dbReference type="Gene3D" id="3.40.50.360">
    <property type="match status" value="1"/>
</dbReference>
<reference evidence="3" key="1">
    <citation type="journal article" date="2019" name="Int. J. Syst. Evol. Microbiol.">
        <title>The Global Catalogue of Microorganisms (GCM) 10K type strain sequencing project: providing services to taxonomists for standard genome sequencing and annotation.</title>
        <authorList>
            <consortium name="The Broad Institute Genomics Platform"/>
            <consortium name="The Broad Institute Genome Sequencing Center for Infectious Disease"/>
            <person name="Wu L."/>
            <person name="Ma J."/>
        </authorList>
    </citation>
    <scope>NUCLEOTIDE SEQUENCE [LARGE SCALE GENOMIC DNA]</scope>
    <source>
        <strain evidence="3">JCM 18303</strain>
    </source>
</reference>
<dbReference type="PANTHER" id="PTHR30543">
    <property type="entry name" value="CHROMATE REDUCTASE"/>
    <property type="match status" value="1"/>
</dbReference>
<dbReference type="Pfam" id="PF03358">
    <property type="entry name" value="FMN_red"/>
    <property type="match status" value="1"/>
</dbReference>
<proteinExistence type="predicted"/>
<keyword evidence="3" id="KW-1185">Reference proteome</keyword>
<evidence type="ECO:0000313" key="2">
    <source>
        <dbReference type="EMBL" id="GAA5157658.1"/>
    </source>
</evidence>
<protein>
    <submittedName>
        <fullName evidence="2">NAD(P)H-dependent oxidoreductase</fullName>
    </submittedName>
</protein>
<dbReference type="Proteomes" id="UP001428817">
    <property type="component" value="Unassembled WGS sequence"/>
</dbReference>
<evidence type="ECO:0000259" key="1">
    <source>
        <dbReference type="Pfam" id="PF03358"/>
    </source>
</evidence>
<dbReference type="SUPFAM" id="SSF52218">
    <property type="entry name" value="Flavoproteins"/>
    <property type="match status" value="1"/>
</dbReference>
<dbReference type="EMBL" id="BAABJP010000015">
    <property type="protein sequence ID" value="GAA5157658.1"/>
    <property type="molecule type" value="Genomic_DNA"/>
</dbReference>
<name>A0ABP9Q784_9PSEU</name>
<gene>
    <name evidence="2" type="ORF">GCM10023321_36210</name>
</gene>
<dbReference type="InterPro" id="IPR005025">
    <property type="entry name" value="FMN_Rdtase-like_dom"/>
</dbReference>
<accession>A0ABP9Q784</accession>
<sequence>MRVLGISGSLRAGSYNRQLLELAGKLLPEGVEFEVYDRLADIPPYREDAVDAPEVVADLRNRVSASDAVLIATPEYNGSIPGQLKNALDWASRPFPDNSFKGRPTAVIGASVGLYGAIWSQAELRKVLGLMGAAVLDEELPVGQADQAFGADGGLSDTDGEAALSALVSKLVDAVRAPTAP</sequence>
<dbReference type="RefSeq" id="WP_185059276.1">
    <property type="nucleotide sequence ID" value="NZ_BAABJP010000015.1"/>
</dbReference>
<dbReference type="InterPro" id="IPR029039">
    <property type="entry name" value="Flavoprotein-like_sf"/>
</dbReference>
<dbReference type="InterPro" id="IPR050712">
    <property type="entry name" value="NAD(P)H-dep_reductase"/>
</dbReference>
<evidence type="ECO:0000313" key="3">
    <source>
        <dbReference type="Proteomes" id="UP001428817"/>
    </source>
</evidence>
<feature type="domain" description="NADPH-dependent FMN reductase-like" evidence="1">
    <location>
        <begin position="1"/>
        <end position="145"/>
    </location>
</feature>
<dbReference type="PANTHER" id="PTHR30543:SF21">
    <property type="entry name" value="NAD(P)H-DEPENDENT FMN REDUCTASE LOT6"/>
    <property type="match status" value="1"/>
</dbReference>